<evidence type="ECO:0008006" key="3">
    <source>
        <dbReference type="Google" id="ProtNLM"/>
    </source>
</evidence>
<name>A0ABV0JQ34_9CYAN</name>
<evidence type="ECO:0000313" key="1">
    <source>
        <dbReference type="EMBL" id="MEP0865531.1"/>
    </source>
</evidence>
<dbReference type="RefSeq" id="WP_190418786.1">
    <property type="nucleotide sequence ID" value="NZ_JAMPKK010000027.1"/>
</dbReference>
<comment type="caution">
    <text evidence="1">The sequence shown here is derived from an EMBL/GenBank/DDBJ whole genome shotgun (WGS) entry which is preliminary data.</text>
</comment>
<accession>A0ABV0JQ34</accession>
<evidence type="ECO:0000313" key="2">
    <source>
        <dbReference type="Proteomes" id="UP001442494"/>
    </source>
</evidence>
<dbReference type="EMBL" id="JAMPKK010000027">
    <property type="protein sequence ID" value="MEP0865531.1"/>
    <property type="molecule type" value="Genomic_DNA"/>
</dbReference>
<reference evidence="1 2" key="1">
    <citation type="submission" date="2022-04" db="EMBL/GenBank/DDBJ databases">
        <title>Positive selection, recombination, and allopatry shape intraspecific diversity of widespread and dominant cyanobacteria.</title>
        <authorList>
            <person name="Wei J."/>
            <person name="Shu W."/>
            <person name="Hu C."/>
        </authorList>
    </citation>
    <scope>NUCLEOTIDE SEQUENCE [LARGE SCALE GENOMIC DNA]</scope>
    <source>
        <strain evidence="1 2">GB2-A5</strain>
    </source>
</reference>
<gene>
    <name evidence="1" type="ORF">NDI37_13750</name>
</gene>
<organism evidence="1 2">
    <name type="scientific">Funiculus sociatus GB2-A5</name>
    <dbReference type="NCBI Taxonomy" id="2933946"/>
    <lineage>
        <taxon>Bacteria</taxon>
        <taxon>Bacillati</taxon>
        <taxon>Cyanobacteriota</taxon>
        <taxon>Cyanophyceae</taxon>
        <taxon>Coleofasciculales</taxon>
        <taxon>Coleofasciculaceae</taxon>
        <taxon>Funiculus</taxon>
    </lineage>
</organism>
<keyword evidence="2" id="KW-1185">Reference proteome</keyword>
<sequence length="326" mass="37669">MALDKNRFLQNIKQTLEKRSGSMCSNPYCQAHTSGPHSDDEKSVNIGEAAHIRGANPGSARYRLDMTPAERSNITNGIWLCRKCAKLIDSDEKKYTVELLYGWKRNHEFQVERKLNGTGWQREIIDLNLKPFENESAASRQIAIDKPEFWEYLLTVELLRAKISSIKKDFYDLKRGLIYRPSVIQDEIHFIIWFRQKLHDLQALIKLFMVASTEDLVASWGKPGEPGDALEIKRAVDKIAFGCHNLLDWEIDVHFTIFPEQLESIKEKMEGWTEHFLLEIDRIPREISQVFDNPKPEGTITINLVFEPPKNIQIVAADVEQAYLKT</sequence>
<dbReference type="Proteomes" id="UP001442494">
    <property type="component" value="Unassembled WGS sequence"/>
</dbReference>
<protein>
    <recommendedName>
        <fullName evidence="3">HNH endonuclease</fullName>
    </recommendedName>
</protein>
<proteinExistence type="predicted"/>